<evidence type="ECO:0000313" key="2">
    <source>
        <dbReference type="EMBL" id="MFC0687682.1"/>
    </source>
</evidence>
<sequence>MSCKKPSDGDRRLLDKSGFAQEFLRRNPRYRSDYQKVMRARRGSTEEQEVMARRWGLAFPLRAWLVRG</sequence>
<dbReference type="Proteomes" id="UP001589858">
    <property type="component" value="Unassembled WGS sequence"/>
</dbReference>
<evidence type="ECO:0000259" key="1">
    <source>
        <dbReference type="Pfam" id="PF20109"/>
    </source>
</evidence>
<keyword evidence="3" id="KW-1185">Reference proteome</keyword>
<dbReference type="RefSeq" id="WP_267222281.1">
    <property type="nucleotide sequence ID" value="NZ_JAPCWC010000014.1"/>
</dbReference>
<protein>
    <submittedName>
        <fullName evidence="2">Transcriptional regulator domain-containing protein</fullName>
    </submittedName>
</protein>
<evidence type="ECO:0000313" key="3">
    <source>
        <dbReference type="Proteomes" id="UP001589858"/>
    </source>
</evidence>
<organism evidence="2 3">
    <name type="scientific">Novosphingobium clariflavum</name>
    <dbReference type="NCBI Taxonomy" id="2029884"/>
    <lineage>
        <taxon>Bacteria</taxon>
        <taxon>Pseudomonadati</taxon>
        <taxon>Pseudomonadota</taxon>
        <taxon>Alphaproteobacteria</taxon>
        <taxon>Sphingomonadales</taxon>
        <taxon>Sphingomonadaceae</taxon>
        <taxon>Novosphingobium</taxon>
    </lineage>
</organism>
<dbReference type="EMBL" id="JBHLTM010000090">
    <property type="protein sequence ID" value="MFC0687682.1"/>
    <property type="molecule type" value="Genomic_DNA"/>
</dbReference>
<gene>
    <name evidence="2" type="ORF">ACFFF8_24135</name>
</gene>
<comment type="caution">
    <text evidence="2">The sequence shown here is derived from an EMBL/GenBank/DDBJ whole genome shotgun (WGS) entry which is preliminary data.</text>
</comment>
<proteinExistence type="predicted"/>
<dbReference type="InterPro" id="IPR045465">
    <property type="entry name" value="Trans_reg_dom"/>
</dbReference>
<feature type="domain" description="Transcriptional regulator-like" evidence="1">
    <location>
        <begin position="14"/>
        <end position="60"/>
    </location>
</feature>
<reference evidence="2 3" key="1">
    <citation type="submission" date="2024-09" db="EMBL/GenBank/DDBJ databases">
        <authorList>
            <person name="Sun Q."/>
            <person name="Mori K."/>
        </authorList>
    </citation>
    <scope>NUCLEOTIDE SEQUENCE [LARGE SCALE GENOMIC DNA]</scope>
    <source>
        <strain evidence="2 3">CICC 11035S</strain>
    </source>
</reference>
<accession>A0ABV6SEI9</accession>
<name>A0ABV6SEI9_9SPHN</name>
<dbReference type="Pfam" id="PF20109">
    <property type="entry name" value="Trans_reg_dom"/>
    <property type="match status" value="1"/>
</dbReference>